<name>A0A7W9L3A8_9HYPH</name>
<feature type="chain" id="PRO_5030607417" evidence="1">
    <location>
        <begin position="20"/>
        <end position="1046"/>
    </location>
</feature>
<dbReference type="RefSeq" id="WP_183857814.1">
    <property type="nucleotide sequence ID" value="NZ_JACHOO010000008.1"/>
</dbReference>
<evidence type="ECO:0000259" key="2">
    <source>
        <dbReference type="PROSITE" id="PS51208"/>
    </source>
</evidence>
<sequence>MTKTTMLRRGALLSTSILAATLGYGRRAYAGSSGCVLSTGTTYICSGQVTGQVIISLDDADVIAASDLDMTDNADGGLLITGKGHLTFTDDPASAIAWEQDGYGLGVKSTDVLDTGSGVVQGLTITTDGTITGGERGIYAYAYTTYGAEAGEVSITVGGDVTGGTGSGIFARNDGSAPVSITVKDGATVSGASGIEVKSGPPSEKPGGDVTITVAGDVEATIPTEYKTNSGLSVENTHYASASLTVEKGGSISSKDNGVRLTSQFGDVSVTVAAGADVSSEGWWGLHLLSLYGDITVSVGGDVSAGKGGIIASAHYGDISVTVQEGGHISAKGGTTLLAYRYSSGTLSITVDGEVETIDDASSFAIRAGYYEGSVAFTVGKTGHVTSASSSYDAVGLEGGTVSVVVAGELASTGGARALRLDGYAGSSLELRSGYTITGGVAAEGPDTDTLKLGGTETGAEADSFDVSKIDDGIGDAEQFQGFDAFEKVGTGDWTLVGSTEVVDEWAVKAGRLFVDGTMNLTAFDVASGATLGGTGTVGSVTLASGSHVMPGSATAPGTLTVDDDFDFVTGSIFDVVVGKDEASKLSILGEATLGGATVSITSADDEADYTSGKTYTILSAMDGYSGTFSDTVESDFVFLDASLSYVDDDVILTLIRNGIDFGSVAATPNQRSVAGAIETLEGDIAEAITVLSEAEAQEAFQTLSGNTIAVVPSLVAAEVESFGTLLQDRLQAVETAAAGGPSALALAYGETAAGGDPTAAAFAAPSSAGFWLKGTGRFGTLEGDGNGTGADYTMGGVTAGADTWLTPDLLAGLAFDYAAIDADFDRNAGSASVSSYALALYGRYRAGGLTLDGRLGYGVTENETRRRIVVGPDVATAAGDFDGDRVQAGFEAGYDLGRVAGTRLRPLASLGYVRIGEDGFTETGAGIYGLTVDERVTESLKSGLGLELARSFAFGGRAAGFELTARALWSHEFLDDRATLDAAFASDPSVGFAVDGATVSRDSALIGLGATAQASEALTLYARYDARLNPDQTDHAVAAGLRVDW</sequence>
<dbReference type="InterPro" id="IPR005546">
    <property type="entry name" value="Autotransporte_beta"/>
</dbReference>
<protein>
    <submittedName>
        <fullName evidence="3">Uncharacterized protein with beta-barrel porin domain</fullName>
    </submittedName>
</protein>
<evidence type="ECO:0000313" key="4">
    <source>
        <dbReference type="Proteomes" id="UP000523821"/>
    </source>
</evidence>
<dbReference type="SMART" id="SM00869">
    <property type="entry name" value="Autotransporter"/>
    <property type="match status" value="1"/>
</dbReference>
<keyword evidence="1" id="KW-0732">Signal</keyword>
<evidence type="ECO:0000313" key="3">
    <source>
        <dbReference type="EMBL" id="MBB5754356.1"/>
    </source>
</evidence>
<dbReference type="InterPro" id="IPR036709">
    <property type="entry name" value="Autotransporte_beta_dom_sf"/>
</dbReference>
<keyword evidence="4" id="KW-1185">Reference proteome</keyword>
<dbReference type="EMBL" id="JACHOO010000008">
    <property type="protein sequence ID" value="MBB5754356.1"/>
    <property type="molecule type" value="Genomic_DNA"/>
</dbReference>
<evidence type="ECO:0000256" key="1">
    <source>
        <dbReference type="SAM" id="SignalP"/>
    </source>
</evidence>
<feature type="domain" description="Autotransporter" evidence="2">
    <location>
        <begin position="764"/>
        <end position="1046"/>
    </location>
</feature>
<dbReference type="SUPFAM" id="SSF51126">
    <property type="entry name" value="Pectin lyase-like"/>
    <property type="match status" value="1"/>
</dbReference>
<comment type="caution">
    <text evidence="3">The sequence shown here is derived from an EMBL/GenBank/DDBJ whole genome shotgun (WGS) entry which is preliminary data.</text>
</comment>
<feature type="signal peptide" evidence="1">
    <location>
        <begin position="1"/>
        <end position="19"/>
    </location>
</feature>
<dbReference type="PROSITE" id="PS51208">
    <property type="entry name" value="AUTOTRANSPORTER"/>
    <property type="match status" value="1"/>
</dbReference>
<dbReference type="AlphaFoldDB" id="A0A7W9L3A8"/>
<dbReference type="Gene3D" id="2.40.128.130">
    <property type="entry name" value="Autotransporter beta-domain"/>
    <property type="match status" value="1"/>
</dbReference>
<dbReference type="Proteomes" id="UP000523821">
    <property type="component" value="Unassembled WGS sequence"/>
</dbReference>
<dbReference type="InterPro" id="IPR011050">
    <property type="entry name" value="Pectin_lyase_fold/virulence"/>
</dbReference>
<gene>
    <name evidence="3" type="ORF">GGQ63_003442</name>
</gene>
<organism evidence="3 4">
    <name type="scientific">Prosthecomicrobium pneumaticum</name>
    <dbReference type="NCBI Taxonomy" id="81895"/>
    <lineage>
        <taxon>Bacteria</taxon>
        <taxon>Pseudomonadati</taxon>
        <taxon>Pseudomonadota</taxon>
        <taxon>Alphaproteobacteria</taxon>
        <taxon>Hyphomicrobiales</taxon>
        <taxon>Kaistiaceae</taxon>
        <taxon>Prosthecomicrobium</taxon>
    </lineage>
</organism>
<accession>A0A7W9L3A8</accession>
<reference evidence="3 4" key="1">
    <citation type="submission" date="2020-08" db="EMBL/GenBank/DDBJ databases">
        <title>Genomic Encyclopedia of Type Strains, Phase IV (KMG-IV): sequencing the most valuable type-strain genomes for metagenomic binning, comparative biology and taxonomic classification.</title>
        <authorList>
            <person name="Goeker M."/>
        </authorList>
    </citation>
    <scope>NUCLEOTIDE SEQUENCE [LARGE SCALE GENOMIC DNA]</scope>
    <source>
        <strain evidence="3 4">DSM 16268</strain>
    </source>
</reference>
<proteinExistence type="predicted"/>
<dbReference type="Pfam" id="PF03797">
    <property type="entry name" value="Autotransporter"/>
    <property type="match status" value="1"/>
</dbReference>
<dbReference type="SUPFAM" id="SSF103515">
    <property type="entry name" value="Autotransporter"/>
    <property type="match status" value="1"/>
</dbReference>